<evidence type="ECO:0000256" key="1">
    <source>
        <dbReference type="ARBA" id="ARBA00023054"/>
    </source>
</evidence>
<dbReference type="Ensembl" id="ENSMZET00005019607.1">
    <property type="protein sequence ID" value="ENSMZEP00005018999.1"/>
    <property type="gene ID" value="ENSMZEG00005014208.1"/>
</dbReference>
<dbReference type="PANTHER" id="PTHR21694:SF35">
    <property type="entry name" value="OUTER DYNEIN ARM-DOCKING COMPLEX SUBUNIT 1"/>
    <property type="match status" value="1"/>
</dbReference>
<organism evidence="4 5">
    <name type="scientific">Maylandia zebra</name>
    <name type="common">zebra mbuna</name>
    <dbReference type="NCBI Taxonomy" id="106582"/>
    <lineage>
        <taxon>Eukaryota</taxon>
        <taxon>Metazoa</taxon>
        <taxon>Chordata</taxon>
        <taxon>Craniata</taxon>
        <taxon>Vertebrata</taxon>
        <taxon>Euteleostomi</taxon>
        <taxon>Actinopterygii</taxon>
        <taxon>Neopterygii</taxon>
        <taxon>Teleostei</taxon>
        <taxon>Neoteleostei</taxon>
        <taxon>Acanthomorphata</taxon>
        <taxon>Ovalentaria</taxon>
        <taxon>Cichlomorphae</taxon>
        <taxon>Cichliformes</taxon>
        <taxon>Cichlidae</taxon>
        <taxon>African cichlids</taxon>
        <taxon>Pseudocrenilabrinae</taxon>
        <taxon>Haplochromini</taxon>
        <taxon>Maylandia</taxon>
        <taxon>Maylandia zebra complex</taxon>
    </lineage>
</organism>
<proteinExistence type="predicted"/>
<protein>
    <submittedName>
        <fullName evidence="4">Outer dynein arm docking complex subunit 1</fullName>
    </submittedName>
</protein>
<feature type="coiled-coil region" evidence="2">
    <location>
        <begin position="145"/>
        <end position="239"/>
    </location>
</feature>
<dbReference type="InterPro" id="IPR051876">
    <property type="entry name" value="ODA-DC/CCD"/>
</dbReference>
<sequence>MPRGRSAASARSDNSEVDVDGAVEEIAKLQRQFRIMEGDLQAYNMQTRKQIRKQQQEIEVLQKEQEELQRNLGACNSLARQQQENKDIQTIQVLLEQREMLEEELQKGKKCQQELKKEVNYELSYYLILPRIRIQKSIRTMEYKLNRALTRLNEQLTKNSQVREELHTLYIERVRFQQLHNRLSKELQEVRKKIGEVINQSSAAYDTRVEAHSKATMIKEKALKDRDQYSTELKELERVIAHESTLKTFMIVKCSDAGRQDDEHEMGPGQCKRMDSGEESLDALEEAFERIRIATGEENLDQLVTRYIQVEDRNFALFNFVNEQTNEAEALKEEISKIKQDMEQFRVKGLQQERQHQSLLQDIDEQLEGVLSQRKANENRASIISEILDKTKTGVNNIFTKVECDRSAIEDMLGSSSGITENNIMSYLSLVEQKTNELLTVQAFLSTKVIRLSPVTDEEERPLSQGELRQRIMKGVSAVISPRCTPT</sequence>
<feature type="coiled-coil region" evidence="2">
    <location>
        <begin position="12"/>
        <end position="118"/>
    </location>
</feature>
<evidence type="ECO:0000256" key="2">
    <source>
        <dbReference type="SAM" id="Coils"/>
    </source>
</evidence>
<name>A0A3P9CAC2_9CICH</name>
<accession>A0A3P9CAC2</accession>
<evidence type="ECO:0000259" key="3">
    <source>
        <dbReference type="Pfam" id="PF21773"/>
    </source>
</evidence>
<dbReference type="GO" id="GO:0036158">
    <property type="term" value="P:outer dynein arm assembly"/>
    <property type="evidence" value="ECO:0007669"/>
    <property type="project" value="TreeGrafter"/>
</dbReference>
<dbReference type="GO" id="GO:0005930">
    <property type="term" value="C:axoneme"/>
    <property type="evidence" value="ECO:0007669"/>
    <property type="project" value="TreeGrafter"/>
</dbReference>
<keyword evidence="5" id="KW-1185">Reference proteome</keyword>
<evidence type="ECO:0000313" key="5">
    <source>
        <dbReference type="Proteomes" id="UP000265160"/>
    </source>
</evidence>
<dbReference type="Proteomes" id="UP000265160">
    <property type="component" value="LG5"/>
</dbReference>
<dbReference type="GeneTree" id="ENSGT00940000153116"/>
<dbReference type="AlphaFoldDB" id="A0A3P9CAC2"/>
<keyword evidence="1 2" id="KW-0175">Coiled coil</keyword>
<dbReference type="Pfam" id="PF21773">
    <property type="entry name" value="ODAD1_CC"/>
    <property type="match status" value="1"/>
</dbReference>
<dbReference type="InterPro" id="IPR049258">
    <property type="entry name" value="ODAD1_CC"/>
</dbReference>
<feature type="coiled-coil region" evidence="2">
    <location>
        <begin position="321"/>
        <end position="348"/>
    </location>
</feature>
<reference evidence="4" key="3">
    <citation type="submission" date="2025-09" db="UniProtKB">
        <authorList>
            <consortium name="Ensembl"/>
        </authorList>
    </citation>
    <scope>IDENTIFICATION</scope>
</reference>
<reference evidence="4 5" key="1">
    <citation type="journal article" date="2014" name="Nature">
        <title>The genomic substrate for adaptive radiation in African cichlid fish.</title>
        <authorList>
            <person name="Brawand D."/>
            <person name="Wagner C.E."/>
            <person name="Li Y.I."/>
            <person name="Malinsky M."/>
            <person name="Keller I."/>
            <person name="Fan S."/>
            <person name="Simakov O."/>
            <person name="Ng A.Y."/>
            <person name="Lim Z.W."/>
            <person name="Bezault E."/>
            <person name="Turner-Maier J."/>
            <person name="Johnson J."/>
            <person name="Alcazar R."/>
            <person name="Noh H.J."/>
            <person name="Russell P."/>
            <person name="Aken B."/>
            <person name="Alfoldi J."/>
            <person name="Amemiya C."/>
            <person name="Azzouzi N."/>
            <person name="Baroiller J.F."/>
            <person name="Barloy-Hubler F."/>
            <person name="Berlin A."/>
            <person name="Bloomquist R."/>
            <person name="Carleton K.L."/>
            <person name="Conte M.A."/>
            <person name="D'Cotta H."/>
            <person name="Eshel O."/>
            <person name="Gaffney L."/>
            <person name="Galibert F."/>
            <person name="Gante H.F."/>
            <person name="Gnerre S."/>
            <person name="Greuter L."/>
            <person name="Guyon R."/>
            <person name="Haddad N.S."/>
            <person name="Haerty W."/>
            <person name="Harris R.M."/>
            <person name="Hofmann H.A."/>
            <person name="Hourlier T."/>
            <person name="Hulata G."/>
            <person name="Jaffe D.B."/>
            <person name="Lara M."/>
            <person name="Lee A.P."/>
            <person name="MacCallum I."/>
            <person name="Mwaiko S."/>
            <person name="Nikaido M."/>
            <person name="Nishihara H."/>
            <person name="Ozouf-Costaz C."/>
            <person name="Penman D.J."/>
            <person name="Przybylski D."/>
            <person name="Rakotomanga M."/>
            <person name="Renn S.C.P."/>
            <person name="Ribeiro F.J."/>
            <person name="Ron M."/>
            <person name="Salzburger W."/>
            <person name="Sanchez-Pulido L."/>
            <person name="Santos M.E."/>
            <person name="Searle S."/>
            <person name="Sharpe T."/>
            <person name="Swofford R."/>
            <person name="Tan F.J."/>
            <person name="Williams L."/>
            <person name="Young S."/>
            <person name="Yin S."/>
            <person name="Okada N."/>
            <person name="Kocher T.D."/>
            <person name="Miska E.A."/>
            <person name="Lander E.S."/>
            <person name="Venkatesh B."/>
            <person name="Fernald R.D."/>
            <person name="Meyer A."/>
            <person name="Ponting C.P."/>
            <person name="Streelman J.T."/>
            <person name="Lindblad-Toh K."/>
            <person name="Seehausen O."/>
            <person name="Di Palma F."/>
        </authorList>
    </citation>
    <scope>NUCLEOTIDE SEQUENCE</scope>
</reference>
<dbReference type="PANTHER" id="PTHR21694">
    <property type="entry name" value="COILED-COIL DOMAIN-CONTAINING PROTEIN 63"/>
    <property type="match status" value="1"/>
</dbReference>
<reference evidence="4" key="2">
    <citation type="submission" date="2025-08" db="UniProtKB">
        <authorList>
            <consortium name="Ensembl"/>
        </authorList>
    </citation>
    <scope>IDENTIFICATION</scope>
</reference>
<feature type="domain" description="ODAD1 central coiled coil region" evidence="3">
    <location>
        <begin position="135"/>
        <end position="415"/>
    </location>
</feature>
<evidence type="ECO:0000313" key="4">
    <source>
        <dbReference type="Ensembl" id="ENSMZEP00005018999.1"/>
    </source>
</evidence>
<dbReference type="GO" id="GO:0003341">
    <property type="term" value="P:cilium movement"/>
    <property type="evidence" value="ECO:0007669"/>
    <property type="project" value="TreeGrafter"/>
</dbReference>